<dbReference type="PRINTS" id="PR00385">
    <property type="entry name" value="P450"/>
</dbReference>
<dbReference type="GO" id="GO:0016705">
    <property type="term" value="F:oxidoreductase activity, acting on paired donors, with incorporation or reduction of molecular oxygen"/>
    <property type="evidence" value="ECO:0007669"/>
    <property type="project" value="InterPro"/>
</dbReference>
<dbReference type="GO" id="GO:0020037">
    <property type="term" value="F:heme binding"/>
    <property type="evidence" value="ECO:0007669"/>
    <property type="project" value="InterPro"/>
</dbReference>
<evidence type="ECO:0000256" key="8">
    <source>
        <dbReference type="ARBA" id="ARBA00022989"/>
    </source>
</evidence>
<name>J4GNG9_9APHY</name>
<dbReference type="Pfam" id="PF00067">
    <property type="entry name" value="p450"/>
    <property type="match status" value="1"/>
</dbReference>
<accession>J4GNG9</accession>
<dbReference type="PANTHER" id="PTHR46300">
    <property type="entry name" value="P450, PUTATIVE (EUROFUNG)-RELATED-RELATED"/>
    <property type="match status" value="1"/>
</dbReference>
<dbReference type="GO" id="GO:0016020">
    <property type="term" value="C:membrane"/>
    <property type="evidence" value="ECO:0007669"/>
    <property type="project" value="UniProtKB-SubCell"/>
</dbReference>
<dbReference type="PROSITE" id="PS00086">
    <property type="entry name" value="CYTOCHROME_P450"/>
    <property type="match status" value="1"/>
</dbReference>
<dbReference type="OrthoDB" id="2789670at2759"/>
<evidence type="ECO:0000256" key="14">
    <source>
        <dbReference type="RuleBase" id="RU000461"/>
    </source>
</evidence>
<keyword evidence="12" id="KW-0472">Membrane</keyword>
<evidence type="ECO:0000256" key="10">
    <source>
        <dbReference type="ARBA" id="ARBA00023004"/>
    </source>
</evidence>
<keyword evidence="7 13" id="KW-0479">Metal-binding</keyword>
<comment type="cofactor">
    <cofactor evidence="1 13">
        <name>heme</name>
        <dbReference type="ChEBI" id="CHEBI:30413"/>
    </cofactor>
</comment>
<comment type="subcellular location">
    <subcellularLocation>
        <location evidence="2">Membrane</location>
        <topology evidence="2">Single-pass membrane protein</topology>
    </subcellularLocation>
</comment>
<evidence type="ECO:0000256" key="9">
    <source>
        <dbReference type="ARBA" id="ARBA00023002"/>
    </source>
</evidence>
<dbReference type="InterPro" id="IPR001128">
    <property type="entry name" value="Cyt_P450"/>
</dbReference>
<dbReference type="PRINTS" id="PR00463">
    <property type="entry name" value="EP450I"/>
</dbReference>
<dbReference type="GeneID" id="24096281"/>
<organism evidence="15 16">
    <name type="scientific">Fibroporia radiculosa</name>
    <dbReference type="NCBI Taxonomy" id="599839"/>
    <lineage>
        <taxon>Eukaryota</taxon>
        <taxon>Fungi</taxon>
        <taxon>Dikarya</taxon>
        <taxon>Basidiomycota</taxon>
        <taxon>Agaricomycotina</taxon>
        <taxon>Agaricomycetes</taxon>
        <taxon>Polyporales</taxon>
        <taxon>Fibroporiaceae</taxon>
        <taxon>Fibroporia</taxon>
    </lineage>
</organism>
<keyword evidence="6" id="KW-0812">Transmembrane</keyword>
<keyword evidence="10 13" id="KW-0408">Iron</keyword>
<comment type="similarity">
    <text evidence="4 14">Belongs to the cytochrome P450 family.</text>
</comment>
<evidence type="ECO:0000256" key="4">
    <source>
        <dbReference type="ARBA" id="ARBA00010617"/>
    </source>
</evidence>
<keyword evidence="16" id="KW-1185">Reference proteome</keyword>
<dbReference type="InterPro" id="IPR017972">
    <property type="entry name" value="Cyt_P450_CS"/>
</dbReference>
<proteinExistence type="inferred from homology"/>
<dbReference type="SUPFAM" id="SSF48264">
    <property type="entry name" value="Cytochrome P450"/>
    <property type="match status" value="1"/>
</dbReference>
<dbReference type="CDD" id="cd11065">
    <property type="entry name" value="CYP64-like"/>
    <property type="match status" value="1"/>
</dbReference>
<dbReference type="InterPro" id="IPR050364">
    <property type="entry name" value="Cytochrome_P450_fung"/>
</dbReference>
<dbReference type="InterPro" id="IPR002401">
    <property type="entry name" value="Cyt_P450_E_grp-I"/>
</dbReference>
<dbReference type="InParanoid" id="J4GNG9"/>
<evidence type="ECO:0000256" key="5">
    <source>
        <dbReference type="ARBA" id="ARBA00022617"/>
    </source>
</evidence>
<keyword evidence="9 14" id="KW-0560">Oxidoreductase</keyword>
<keyword evidence="5 13" id="KW-0349">Heme</keyword>
<evidence type="ECO:0000256" key="13">
    <source>
        <dbReference type="PIRSR" id="PIRSR602401-1"/>
    </source>
</evidence>
<dbReference type="InterPro" id="IPR036396">
    <property type="entry name" value="Cyt_P450_sf"/>
</dbReference>
<evidence type="ECO:0000256" key="2">
    <source>
        <dbReference type="ARBA" id="ARBA00004167"/>
    </source>
</evidence>
<keyword evidence="8" id="KW-1133">Transmembrane helix</keyword>
<dbReference type="PANTHER" id="PTHR46300:SF7">
    <property type="entry name" value="P450, PUTATIVE (EUROFUNG)-RELATED"/>
    <property type="match status" value="1"/>
</dbReference>
<feature type="binding site" description="axial binding residue" evidence="13">
    <location>
        <position position="444"/>
    </location>
    <ligand>
        <name>heme</name>
        <dbReference type="ChEBI" id="CHEBI:30413"/>
    </ligand>
    <ligandPart>
        <name>Fe</name>
        <dbReference type="ChEBI" id="CHEBI:18248"/>
    </ligandPart>
</feature>
<evidence type="ECO:0000256" key="3">
    <source>
        <dbReference type="ARBA" id="ARBA00005179"/>
    </source>
</evidence>
<protein>
    <recommendedName>
        <fullName evidence="17">Cytochrome P450</fullName>
    </recommendedName>
</protein>
<reference evidence="15 16" key="1">
    <citation type="journal article" date="2012" name="Appl. Environ. Microbiol.">
        <title>Short-read sequencing for genomic analysis of the brown rot fungus Fibroporia radiculosa.</title>
        <authorList>
            <person name="Tang J.D."/>
            <person name="Perkins A.D."/>
            <person name="Sonstegard T.S."/>
            <person name="Schroeder S.G."/>
            <person name="Burgess S.C."/>
            <person name="Diehl S.V."/>
        </authorList>
    </citation>
    <scope>NUCLEOTIDE SEQUENCE [LARGE SCALE GENOMIC DNA]</scope>
    <source>
        <strain evidence="15 16">TFFH 294</strain>
    </source>
</reference>
<dbReference type="GO" id="GO:0005506">
    <property type="term" value="F:iron ion binding"/>
    <property type="evidence" value="ECO:0007669"/>
    <property type="project" value="InterPro"/>
</dbReference>
<dbReference type="AlphaFoldDB" id="J4GNG9"/>
<evidence type="ECO:0000256" key="1">
    <source>
        <dbReference type="ARBA" id="ARBA00001971"/>
    </source>
</evidence>
<evidence type="ECO:0008006" key="17">
    <source>
        <dbReference type="Google" id="ProtNLM"/>
    </source>
</evidence>
<gene>
    <name evidence="15" type="ORF">FIBRA_03420</name>
</gene>
<dbReference type="EMBL" id="HE797030">
    <property type="protein sequence ID" value="CCM01370.1"/>
    <property type="molecule type" value="Genomic_DNA"/>
</dbReference>
<dbReference type="Gene3D" id="1.10.630.10">
    <property type="entry name" value="Cytochrome P450"/>
    <property type="match status" value="1"/>
</dbReference>
<evidence type="ECO:0000313" key="15">
    <source>
        <dbReference type="EMBL" id="CCM01370.1"/>
    </source>
</evidence>
<dbReference type="Proteomes" id="UP000006352">
    <property type="component" value="Unassembled WGS sequence"/>
</dbReference>
<evidence type="ECO:0000256" key="11">
    <source>
        <dbReference type="ARBA" id="ARBA00023033"/>
    </source>
</evidence>
<evidence type="ECO:0000256" key="12">
    <source>
        <dbReference type="ARBA" id="ARBA00023136"/>
    </source>
</evidence>
<sequence>MAMNDLSDIIRVIIPLLVLSVVYTRWARSKARLPPGPTPLPLLGNVHQIPWEYQHKSFADWGKKYGPVVFARIFNMPIVILSSIQTIEDLLDKRGAIYSDRPIGSMYNDMVEFTANTAFLPYNDQWRRHRKWLQAAIATPKAIESLCPLQQRESLRLLVDLVNSPEEFMLHIKRYPAALMMEIAYGRHVSSMSEDKLVGLTDQALEELVKLGGFGSTVVDFIPLLRHIPVWFPGAAFKRRALKIRDMIHTSMNTPYNKVREEMLAGSARPSYLRMLLETYPRDKTPSREEEADMKGSATSMYGAGAETTTSTLQSFLLAMILHPKVFQKAQAEIDRVIESSRLPDFEDRDSLPYLECVLKEVYRWNTPVPLSIPHRLMEDDVYNGFHIPKGSTIIPNVWAIAMDPDMYLDPELFWPERFEGMDEEEADLKDPRRVVFGSGRRICPGRQLGERSIWLAVARITATFDIKKARDASGVEITPEASFPPGSVSHPKPFVCDIRPRSEKAAMLVDQLNKKLS</sequence>
<evidence type="ECO:0000256" key="7">
    <source>
        <dbReference type="ARBA" id="ARBA00022723"/>
    </source>
</evidence>
<evidence type="ECO:0000256" key="6">
    <source>
        <dbReference type="ARBA" id="ARBA00022692"/>
    </source>
</evidence>
<dbReference type="GO" id="GO:0004497">
    <property type="term" value="F:monooxygenase activity"/>
    <property type="evidence" value="ECO:0007669"/>
    <property type="project" value="UniProtKB-KW"/>
</dbReference>
<keyword evidence="11 14" id="KW-0503">Monooxygenase</keyword>
<dbReference type="STRING" id="599839.J4GNG9"/>
<evidence type="ECO:0000313" key="16">
    <source>
        <dbReference type="Proteomes" id="UP000006352"/>
    </source>
</evidence>
<comment type="pathway">
    <text evidence="3">Secondary metabolite biosynthesis.</text>
</comment>
<dbReference type="RefSeq" id="XP_012180653.1">
    <property type="nucleotide sequence ID" value="XM_012325263.1"/>
</dbReference>
<dbReference type="HOGENOM" id="CLU_001570_2_3_1"/>